<gene>
    <name evidence="7" type="primary">aaeB_1</name>
    <name evidence="7" type="ORF">PWN146_00524</name>
</gene>
<dbReference type="AlphaFoldDB" id="A0A1C3H9Z1"/>
<accession>A0A1C3H9Z1</accession>
<evidence type="ECO:0000256" key="4">
    <source>
        <dbReference type="ARBA" id="ARBA00022989"/>
    </source>
</evidence>
<feature type="transmembrane region" description="Helical" evidence="6">
    <location>
        <begin position="471"/>
        <end position="487"/>
    </location>
</feature>
<keyword evidence="5 6" id="KW-0472">Membrane</keyword>
<dbReference type="PANTHER" id="PTHR30509:SF40">
    <property type="entry name" value="BLR3852 PROTEIN"/>
    <property type="match status" value="1"/>
</dbReference>
<feature type="transmembrane region" description="Helical" evidence="6">
    <location>
        <begin position="158"/>
        <end position="177"/>
    </location>
</feature>
<evidence type="ECO:0000256" key="1">
    <source>
        <dbReference type="ARBA" id="ARBA00004651"/>
    </source>
</evidence>
<dbReference type="GO" id="GO:0022857">
    <property type="term" value="F:transmembrane transporter activity"/>
    <property type="evidence" value="ECO:0007669"/>
    <property type="project" value="InterPro"/>
</dbReference>
<organism evidence="7">
    <name type="scientific">Serratia marcescens</name>
    <dbReference type="NCBI Taxonomy" id="615"/>
    <lineage>
        <taxon>Bacteria</taxon>
        <taxon>Pseudomonadati</taxon>
        <taxon>Pseudomonadota</taxon>
        <taxon>Gammaproteobacteria</taxon>
        <taxon>Enterobacterales</taxon>
        <taxon>Yersiniaceae</taxon>
        <taxon>Serratia</taxon>
    </lineage>
</organism>
<feature type="transmembrane region" description="Helical" evidence="6">
    <location>
        <begin position="394"/>
        <end position="413"/>
    </location>
</feature>
<sequence length="686" mass="74475">MPPAPHLRQTRAPFINLLSHLDFITPRCAYIVRSIAAAGLALAVAYQLELDMPYSAASTVLLVINPTQGAVIGKGSWRLIGTLIGILAALLLMSLFGQMPLLFIIAFGCWMGLCVAAMTLLRHFKGSGAVVAGYTVGLATYGAMGHPEKTFEHVIGRGSTVAIGVVCLGLVVSLFSARGMREKLAAHYARLAANTAKIIGDSTPAAEPARVHIMSDIYSIDDLLALGKAESKELAQRAAAIRDAMSSLFSALAGGPTPQDCPPEALRALSSPLQAAWLSASDALAEGADGARRAVTILQAARAHLIEQRDALNLPNMREEAALLIAADRQLEQVDDYLAALVGLSAIDRPRAPLKKRRTVHFHRPLASAAQNGFRAMLTLVLAGFFWLESGWNYGDMMLLVLAPYCALVATMGNPAAGAWQFLKGTMYAVPAAFVCAFGILPHLDGLPLLVITLALFWLPGIYATTLPRHMLAGLAYLVGFNTLAAADNPMHYNLHDFLNYSVAWIAATAFAVLSFQLLLPRNPERDIERLRHRVRNETLALLRGKSPDAVVWQQRQQHRIAQLGAMLKSSPQRIAAELAPALAAIHVGREVLRIKKTLASRRLPPTPHTVAQRGMVRLAATAGSSSRTIRHARRTARQLAGMAERYPQQRQDIQKTMAAFADIFWLIQRHAHYFNALPAQERLHE</sequence>
<keyword evidence="4 6" id="KW-1133">Transmembrane helix</keyword>
<feature type="transmembrane region" description="Helical" evidence="6">
    <location>
        <begin position="79"/>
        <end position="96"/>
    </location>
</feature>
<dbReference type="GO" id="GO:0005886">
    <property type="term" value="C:plasma membrane"/>
    <property type="evidence" value="ECO:0007669"/>
    <property type="project" value="UniProtKB-SubCell"/>
</dbReference>
<comment type="subcellular location">
    <subcellularLocation>
        <location evidence="1">Cell membrane</location>
        <topology evidence="1">Multi-pass membrane protein</topology>
    </subcellularLocation>
</comment>
<feature type="transmembrane region" description="Helical" evidence="6">
    <location>
        <begin position="128"/>
        <end position="146"/>
    </location>
</feature>
<feature type="transmembrane region" description="Helical" evidence="6">
    <location>
        <begin position="102"/>
        <end position="121"/>
    </location>
</feature>
<dbReference type="EMBL" id="LT575490">
    <property type="protein sequence ID" value="SAY41860.1"/>
    <property type="molecule type" value="Genomic_DNA"/>
</dbReference>
<protein>
    <submittedName>
        <fullName evidence="7">p-hydroxybenzoic acid efflux pump subunit AaeB</fullName>
    </submittedName>
</protein>
<reference evidence="7" key="1">
    <citation type="submission" date="2016-05" db="EMBL/GenBank/DDBJ databases">
        <authorList>
            <person name="Cock P.J.A."/>
            <person name="Cock P.J.A."/>
        </authorList>
    </citation>
    <scope>NUCLEOTIDE SEQUENCE</scope>
    <source>
        <strain evidence="7">PWN146_assembly</strain>
    </source>
</reference>
<feature type="transmembrane region" description="Helical" evidence="6">
    <location>
        <begin position="499"/>
        <end position="520"/>
    </location>
</feature>
<evidence type="ECO:0000256" key="5">
    <source>
        <dbReference type="ARBA" id="ARBA00023136"/>
    </source>
</evidence>
<proteinExistence type="predicted"/>
<keyword evidence="3 6" id="KW-0812">Transmembrane</keyword>
<evidence type="ECO:0000256" key="3">
    <source>
        <dbReference type="ARBA" id="ARBA00022692"/>
    </source>
</evidence>
<evidence type="ECO:0000313" key="7">
    <source>
        <dbReference type="EMBL" id="SAY41860.1"/>
    </source>
</evidence>
<feature type="transmembrane region" description="Helical" evidence="6">
    <location>
        <begin position="366"/>
        <end position="388"/>
    </location>
</feature>
<name>A0A1C3H9Z1_SERMA</name>
<evidence type="ECO:0000256" key="2">
    <source>
        <dbReference type="ARBA" id="ARBA00022475"/>
    </source>
</evidence>
<evidence type="ECO:0000256" key="6">
    <source>
        <dbReference type="SAM" id="Phobius"/>
    </source>
</evidence>
<dbReference type="InterPro" id="IPR006726">
    <property type="entry name" value="PHBA_efflux_AaeB/fusaric-R"/>
</dbReference>
<keyword evidence="2" id="KW-1003">Cell membrane</keyword>
<dbReference type="PANTHER" id="PTHR30509">
    <property type="entry name" value="P-HYDROXYBENZOIC ACID EFFLUX PUMP SUBUNIT-RELATED"/>
    <property type="match status" value="1"/>
</dbReference>
<dbReference type="Pfam" id="PF04632">
    <property type="entry name" value="FUSC"/>
    <property type="match status" value="1"/>
</dbReference>